<protein>
    <submittedName>
        <fullName evidence="1">Uncharacterized protein</fullName>
    </submittedName>
</protein>
<evidence type="ECO:0000313" key="1">
    <source>
        <dbReference type="EMBL" id="TGY75989.1"/>
    </source>
</evidence>
<organism evidence="1 2">
    <name type="scientific">Lepagella muris</name>
    <dbReference type="NCBI Taxonomy" id="3032870"/>
    <lineage>
        <taxon>Bacteria</taxon>
        <taxon>Pseudomonadati</taxon>
        <taxon>Bacteroidota</taxon>
        <taxon>Bacteroidia</taxon>
        <taxon>Bacteroidales</taxon>
        <taxon>Muribaculaceae</taxon>
        <taxon>Lepagella</taxon>
    </lineage>
</organism>
<comment type="caution">
    <text evidence="1">The sequence shown here is derived from an EMBL/GenBank/DDBJ whole genome shotgun (WGS) entry which is preliminary data.</text>
</comment>
<keyword evidence="2" id="KW-1185">Reference proteome</keyword>
<reference evidence="1" key="1">
    <citation type="submission" date="2019-04" db="EMBL/GenBank/DDBJ databases">
        <title>Microbes associate with the intestines of laboratory mice.</title>
        <authorList>
            <person name="Navarre W."/>
            <person name="Wong E."/>
            <person name="Huang K."/>
            <person name="Tropini C."/>
            <person name="Ng K."/>
            <person name="Yu B."/>
        </authorList>
    </citation>
    <scope>NUCLEOTIDE SEQUENCE</scope>
    <source>
        <strain evidence="1">NM04_E33</strain>
    </source>
</reference>
<dbReference type="Proteomes" id="UP000306319">
    <property type="component" value="Unassembled WGS sequence"/>
</dbReference>
<sequence length="167" mass="19112">MTANVIIFVLFLVLCGLYLWLVRNKKDTVYTTFAGSSDEPHGGCCQCRLYTEESKVIKLPDGSYRNTASFHRIKISGNCMSPVNIHSDEEWLAEKMKADEVRGKVKTGDVLLIHLADSGKYKIRRLKNILPDGMLNTYYYDDNGDERFSSRPHSQETVMGVVRYRLH</sequence>
<gene>
    <name evidence="1" type="ORF">E5331_18995</name>
</gene>
<name>A0AC61RB62_9BACT</name>
<dbReference type="EMBL" id="SRYB01000046">
    <property type="protein sequence ID" value="TGY75989.1"/>
    <property type="molecule type" value="Genomic_DNA"/>
</dbReference>
<evidence type="ECO:0000313" key="2">
    <source>
        <dbReference type="Proteomes" id="UP000306319"/>
    </source>
</evidence>
<accession>A0AC61RB62</accession>
<proteinExistence type="predicted"/>